<keyword evidence="1" id="KW-0472">Membrane</keyword>
<feature type="transmembrane region" description="Helical" evidence="1">
    <location>
        <begin position="34"/>
        <end position="52"/>
    </location>
</feature>
<organism evidence="2 3">
    <name type="scientific">Pseudoduganella flava</name>
    <dbReference type="NCBI Taxonomy" id="871742"/>
    <lineage>
        <taxon>Bacteria</taxon>
        <taxon>Pseudomonadati</taxon>
        <taxon>Pseudomonadota</taxon>
        <taxon>Betaproteobacteria</taxon>
        <taxon>Burkholderiales</taxon>
        <taxon>Oxalobacteraceae</taxon>
        <taxon>Telluria group</taxon>
        <taxon>Pseudoduganella</taxon>
    </lineage>
</organism>
<keyword evidence="1" id="KW-0812">Transmembrane</keyword>
<evidence type="ECO:0000313" key="2">
    <source>
        <dbReference type="EMBL" id="TWI49794.1"/>
    </source>
</evidence>
<dbReference type="Pfam" id="PF19447">
    <property type="entry name" value="DUF5985"/>
    <property type="match status" value="1"/>
</dbReference>
<protein>
    <submittedName>
        <fullName evidence="2">Uncharacterized protein</fullName>
    </submittedName>
</protein>
<feature type="transmembrane region" description="Helical" evidence="1">
    <location>
        <begin position="6"/>
        <end position="27"/>
    </location>
</feature>
<dbReference type="Proteomes" id="UP000315112">
    <property type="component" value="Unassembled WGS sequence"/>
</dbReference>
<feature type="transmembrane region" description="Helical" evidence="1">
    <location>
        <begin position="64"/>
        <end position="81"/>
    </location>
</feature>
<evidence type="ECO:0000256" key="1">
    <source>
        <dbReference type="SAM" id="Phobius"/>
    </source>
</evidence>
<dbReference type="AlphaFoldDB" id="A0A562PZG6"/>
<name>A0A562PZG6_9BURK</name>
<proteinExistence type="predicted"/>
<dbReference type="InterPro" id="IPR046027">
    <property type="entry name" value="DUF5985"/>
</dbReference>
<reference evidence="2 3" key="1">
    <citation type="journal article" date="2015" name="Stand. Genomic Sci.">
        <title>Genomic Encyclopedia of Bacterial and Archaeal Type Strains, Phase III: the genomes of soil and plant-associated and newly described type strains.</title>
        <authorList>
            <person name="Whitman W.B."/>
            <person name="Woyke T."/>
            <person name="Klenk H.P."/>
            <person name="Zhou Y."/>
            <person name="Lilburn T.G."/>
            <person name="Beck B.J."/>
            <person name="De Vos P."/>
            <person name="Vandamme P."/>
            <person name="Eisen J.A."/>
            <person name="Garrity G."/>
            <person name="Hugenholtz P."/>
            <person name="Kyrpides N.C."/>
        </authorList>
    </citation>
    <scope>NUCLEOTIDE SEQUENCE [LARGE SCALE GENOMIC DNA]</scope>
    <source>
        <strain evidence="2 3">CGMCC 1.10685</strain>
    </source>
</reference>
<sequence>MMEVNGLLSGAIVMATLTIALFFLRFWRQTRDRFFLCFAAAFALEAVHRLLWALAPLADPDAPLYYLIRLASYALILGAIIDKNRKPPA</sequence>
<gene>
    <name evidence="2" type="ORF">IP92_01017</name>
</gene>
<accession>A0A562PZG6</accession>
<dbReference type="EMBL" id="VLKW01000002">
    <property type="protein sequence ID" value="TWI49794.1"/>
    <property type="molecule type" value="Genomic_DNA"/>
</dbReference>
<keyword evidence="1" id="KW-1133">Transmembrane helix</keyword>
<evidence type="ECO:0000313" key="3">
    <source>
        <dbReference type="Proteomes" id="UP000315112"/>
    </source>
</evidence>
<dbReference type="RefSeq" id="WP_229418634.1">
    <property type="nucleotide sequence ID" value="NZ_CP046904.1"/>
</dbReference>
<comment type="caution">
    <text evidence="2">The sequence shown here is derived from an EMBL/GenBank/DDBJ whole genome shotgun (WGS) entry which is preliminary data.</text>
</comment>